<evidence type="ECO:0000313" key="3">
    <source>
        <dbReference type="Proteomes" id="UP000034854"/>
    </source>
</evidence>
<dbReference type="Proteomes" id="UP000034854">
    <property type="component" value="Unassembled WGS sequence"/>
</dbReference>
<evidence type="ECO:0000313" key="2">
    <source>
        <dbReference type="EMBL" id="KKR86762.1"/>
    </source>
</evidence>
<dbReference type="SUPFAM" id="SSF88723">
    <property type="entry name" value="PIN domain-like"/>
    <property type="match status" value="1"/>
</dbReference>
<dbReference type="InterPro" id="IPR029060">
    <property type="entry name" value="PIN-like_dom_sf"/>
</dbReference>
<dbReference type="EMBL" id="LCAG01000010">
    <property type="protein sequence ID" value="KKR86762.1"/>
    <property type="molecule type" value="Genomic_DNA"/>
</dbReference>
<dbReference type="InterPro" id="IPR002716">
    <property type="entry name" value="PIN_dom"/>
</dbReference>
<organism evidence="2 3">
    <name type="scientific">Candidatus Curtissbacteria bacterium GW2011_GWA1_41_11</name>
    <dbReference type="NCBI Taxonomy" id="1618409"/>
    <lineage>
        <taxon>Bacteria</taxon>
        <taxon>Candidatus Curtissiibacteriota</taxon>
    </lineage>
</organism>
<evidence type="ECO:0000259" key="1">
    <source>
        <dbReference type="Pfam" id="PF13470"/>
    </source>
</evidence>
<proteinExistence type="predicted"/>
<sequence length="142" mass="16412">MAQKIKVFVDSDVIISSQISNQGAAHWLLYKADLELFVSNLSLTELMDVAKRLKIKTGRLTSLVKTRFNKVHLKENLNEMERKFNYYTNDPNDIHVVAGAVLASVDFLLTYNVRDFKIDKIKKDFNLICLRPAQFLQYLRSS</sequence>
<comment type="caution">
    <text evidence="2">The sequence shown here is derived from an EMBL/GenBank/DDBJ whole genome shotgun (WGS) entry which is preliminary data.</text>
</comment>
<gene>
    <name evidence="2" type="ORF">UU34_C0010G0005</name>
</gene>
<dbReference type="AlphaFoldDB" id="A0A0G0XGB0"/>
<dbReference type="Pfam" id="PF13470">
    <property type="entry name" value="PIN_3"/>
    <property type="match status" value="1"/>
</dbReference>
<protein>
    <recommendedName>
        <fullName evidence="1">PIN domain-containing protein</fullName>
    </recommendedName>
</protein>
<reference evidence="2 3" key="1">
    <citation type="journal article" date="2015" name="Nature">
        <title>rRNA introns, odd ribosomes, and small enigmatic genomes across a large radiation of phyla.</title>
        <authorList>
            <person name="Brown C.T."/>
            <person name="Hug L.A."/>
            <person name="Thomas B.C."/>
            <person name="Sharon I."/>
            <person name="Castelle C.J."/>
            <person name="Singh A."/>
            <person name="Wilkins M.J."/>
            <person name="Williams K.H."/>
            <person name="Banfield J.F."/>
        </authorList>
    </citation>
    <scope>NUCLEOTIDE SEQUENCE [LARGE SCALE GENOMIC DNA]</scope>
</reference>
<name>A0A0G0XGB0_9BACT</name>
<accession>A0A0G0XGB0</accession>
<feature type="domain" description="PIN" evidence="1">
    <location>
        <begin position="6"/>
        <end position="114"/>
    </location>
</feature>